<evidence type="ECO:0000256" key="6">
    <source>
        <dbReference type="ARBA" id="ARBA00022989"/>
    </source>
</evidence>
<dbReference type="eggNOG" id="ENOG502QS7N">
    <property type="taxonomic scope" value="Eukaryota"/>
</dbReference>
<dbReference type="PANTHER" id="PTHR19305">
    <property type="entry name" value="SYNAPTOSOMAL ASSOCIATED PROTEIN"/>
    <property type="match status" value="1"/>
</dbReference>
<name>A0A022PSV0_ERYGU</name>
<evidence type="ECO:0000313" key="10">
    <source>
        <dbReference type="EMBL" id="EYU18856.1"/>
    </source>
</evidence>
<keyword evidence="6" id="KW-1133">Transmembrane helix</keyword>
<organism evidence="10 11">
    <name type="scientific">Erythranthe guttata</name>
    <name type="common">Yellow monkey flower</name>
    <name type="synonym">Mimulus guttatus</name>
    <dbReference type="NCBI Taxonomy" id="4155"/>
    <lineage>
        <taxon>Eukaryota</taxon>
        <taxon>Viridiplantae</taxon>
        <taxon>Streptophyta</taxon>
        <taxon>Embryophyta</taxon>
        <taxon>Tracheophyta</taxon>
        <taxon>Spermatophyta</taxon>
        <taxon>Magnoliopsida</taxon>
        <taxon>eudicotyledons</taxon>
        <taxon>Gunneridae</taxon>
        <taxon>Pentapetalae</taxon>
        <taxon>asterids</taxon>
        <taxon>lamiids</taxon>
        <taxon>Lamiales</taxon>
        <taxon>Phrymaceae</taxon>
        <taxon>Erythranthe</taxon>
    </lineage>
</organism>
<evidence type="ECO:0000313" key="11">
    <source>
        <dbReference type="Proteomes" id="UP000030748"/>
    </source>
</evidence>
<dbReference type="Pfam" id="PF05739">
    <property type="entry name" value="SNARE"/>
    <property type="match status" value="1"/>
</dbReference>
<keyword evidence="5" id="KW-0653">Protein transport</keyword>
<dbReference type="AlphaFoldDB" id="A0A022PSV0"/>
<keyword evidence="4" id="KW-0812">Transmembrane</keyword>
<evidence type="ECO:0000256" key="4">
    <source>
        <dbReference type="ARBA" id="ARBA00022692"/>
    </source>
</evidence>
<feature type="domain" description="T-SNARE coiled-coil homology" evidence="9">
    <location>
        <begin position="167"/>
        <end position="229"/>
    </location>
</feature>
<dbReference type="OrthoDB" id="29755at2759"/>
<dbReference type="CDD" id="cd15841">
    <property type="entry name" value="SNARE_Qc"/>
    <property type="match status" value="1"/>
</dbReference>
<accession>A0A022PSV0</accession>
<dbReference type="STRING" id="4155.A0A022PSV0"/>
<dbReference type="PANTHER" id="PTHR19305:SF35">
    <property type="entry name" value="SYNTAXIN-72"/>
    <property type="match status" value="1"/>
</dbReference>
<evidence type="ECO:0000259" key="9">
    <source>
        <dbReference type="PROSITE" id="PS50192"/>
    </source>
</evidence>
<dbReference type="Proteomes" id="UP000030748">
    <property type="component" value="Unassembled WGS sequence"/>
</dbReference>
<evidence type="ECO:0000256" key="7">
    <source>
        <dbReference type="ARBA" id="ARBA00023054"/>
    </source>
</evidence>
<dbReference type="GO" id="GO:0000149">
    <property type="term" value="F:SNARE binding"/>
    <property type="evidence" value="ECO:0000318"/>
    <property type="project" value="GO_Central"/>
</dbReference>
<keyword evidence="7" id="KW-0175">Coiled coil</keyword>
<dbReference type="OMA" id="FDARNDM"/>
<dbReference type="GO" id="GO:0006886">
    <property type="term" value="P:intracellular protein transport"/>
    <property type="evidence" value="ECO:0000318"/>
    <property type="project" value="GO_Central"/>
</dbReference>
<comment type="subcellular location">
    <subcellularLocation>
        <location evidence="1">Membrane</location>
        <topology evidence="1">Single-pass type IV membrane protein</topology>
    </subcellularLocation>
</comment>
<keyword evidence="11" id="KW-1185">Reference proteome</keyword>
<dbReference type="GO" id="GO:0012505">
    <property type="term" value="C:endomembrane system"/>
    <property type="evidence" value="ECO:0000318"/>
    <property type="project" value="GO_Central"/>
</dbReference>
<protein>
    <recommendedName>
        <fullName evidence="9">t-SNARE coiled-coil homology domain-containing protein</fullName>
    </recommendedName>
</protein>
<evidence type="ECO:0000256" key="1">
    <source>
        <dbReference type="ARBA" id="ARBA00004211"/>
    </source>
</evidence>
<reference evidence="10 11" key="1">
    <citation type="journal article" date="2013" name="Proc. Natl. Acad. Sci. U.S.A.">
        <title>Fine-scale variation in meiotic recombination in Mimulus inferred from population shotgun sequencing.</title>
        <authorList>
            <person name="Hellsten U."/>
            <person name="Wright K.M."/>
            <person name="Jenkins J."/>
            <person name="Shu S."/>
            <person name="Yuan Y."/>
            <person name="Wessler S.R."/>
            <person name="Schmutz J."/>
            <person name="Willis J.H."/>
            <person name="Rokhsar D.S."/>
        </authorList>
    </citation>
    <scope>NUCLEOTIDE SEQUENCE [LARGE SCALE GENOMIC DNA]</scope>
    <source>
        <strain evidence="11">cv. DUN x IM62</strain>
    </source>
</reference>
<dbReference type="GO" id="GO:0005484">
    <property type="term" value="F:SNAP receptor activity"/>
    <property type="evidence" value="ECO:0000318"/>
    <property type="project" value="GO_Central"/>
</dbReference>
<dbReference type="KEGG" id="egt:105949040"/>
<evidence type="ECO:0000256" key="5">
    <source>
        <dbReference type="ARBA" id="ARBA00022927"/>
    </source>
</evidence>
<evidence type="ECO:0000256" key="8">
    <source>
        <dbReference type="ARBA" id="ARBA00023136"/>
    </source>
</evidence>
<keyword evidence="3" id="KW-0813">Transport</keyword>
<sequence>MSVIDILFRLDDISKKYEKYDVEKQRSVNGSSDDAFARLYSSFESQIEATLMKSEVAAVETNRATMVAMNAEVRRTKARLMDEVPKLQKLAQKKVKGLTKEELEARVDLVLTLPERIQAISDGSSKQTQGWGASSSHKKITFDSDGKFDDDFFQHSEEATQFKQEFEMRKMKQDEGLDVISDGLDILKNLAKDMNEELDRQVPLMDEMDTKVDKASSDLRRNNVRLKETLHNVRSSQNFCIDITLMCIFLGIVTYLYKILS</sequence>
<proteinExistence type="inferred from homology"/>
<dbReference type="InterPro" id="IPR000727">
    <property type="entry name" value="T_SNARE_dom"/>
</dbReference>
<dbReference type="Gene3D" id="1.20.5.110">
    <property type="match status" value="1"/>
</dbReference>
<comment type="similarity">
    <text evidence="2">Belongs to the syntaxin family.</text>
</comment>
<dbReference type="PhylomeDB" id="A0A022PSV0"/>
<dbReference type="FunFam" id="1.20.5.110:FF:000006">
    <property type="entry name" value="Syntaxin 6"/>
    <property type="match status" value="1"/>
</dbReference>
<dbReference type="EMBL" id="KI632313">
    <property type="protein sequence ID" value="EYU18856.1"/>
    <property type="molecule type" value="Genomic_DNA"/>
</dbReference>
<gene>
    <name evidence="10" type="ORF">MIMGU_mgv1a012111mg</name>
</gene>
<evidence type="ECO:0000256" key="3">
    <source>
        <dbReference type="ARBA" id="ARBA00022448"/>
    </source>
</evidence>
<dbReference type="GO" id="GO:0006906">
    <property type="term" value="P:vesicle fusion"/>
    <property type="evidence" value="ECO:0000318"/>
    <property type="project" value="GO_Central"/>
</dbReference>
<evidence type="ECO:0000256" key="2">
    <source>
        <dbReference type="ARBA" id="ARBA00009063"/>
    </source>
</evidence>
<dbReference type="SUPFAM" id="SSF58038">
    <property type="entry name" value="SNARE fusion complex"/>
    <property type="match status" value="1"/>
</dbReference>
<dbReference type="GO" id="GO:0048278">
    <property type="term" value="P:vesicle docking"/>
    <property type="evidence" value="ECO:0000318"/>
    <property type="project" value="GO_Central"/>
</dbReference>
<dbReference type="PROSITE" id="PS50192">
    <property type="entry name" value="T_SNARE"/>
    <property type="match status" value="1"/>
</dbReference>
<dbReference type="GO" id="GO:0031201">
    <property type="term" value="C:SNARE complex"/>
    <property type="evidence" value="ECO:0000318"/>
    <property type="project" value="GO_Central"/>
</dbReference>
<keyword evidence="8" id="KW-0472">Membrane</keyword>